<dbReference type="EMBL" id="QKZI01000002">
    <property type="protein sequence ID" value="PZX05561.1"/>
    <property type="molecule type" value="Genomic_DNA"/>
</dbReference>
<gene>
    <name evidence="1" type="ORF">C7437_10212</name>
</gene>
<name>A0A2W7MHF6_9BACI</name>
<reference evidence="1 2" key="1">
    <citation type="submission" date="2018-06" db="EMBL/GenBank/DDBJ databases">
        <title>Genomic Encyclopedia of Type Strains, Phase IV (KMG-IV): sequencing the most valuable type-strain genomes for metagenomic binning, comparative biology and taxonomic classification.</title>
        <authorList>
            <person name="Goeker M."/>
        </authorList>
    </citation>
    <scope>NUCLEOTIDE SEQUENCE [LARGE SCALE GENOMIC DNA]</scope>
    <source>
        <strain evidence="1 2">DSM 5</strain>
    </source>
</reference>
<comment type="caution">
    <text evidence="1">The sequence shown here is derived from an EMBL/GenBank/DDBJ whole genome shotgun (WGS) entry which is preliminary data.</text>
</comment>
<sequence>MSERTFALTKRMFTKTYARLQVCIHVYKLVNKKNTKEYACTHLRTHVVLYGCVRICLQVYGGR</sequence>
<dbReference type="AlphaFoldDB" id="A0A2W7MHF6"/>
<proteinExistence type="predicted"/>
<organism evidence="1 2">
    <name type="scientific">Psychrobacillus insolitus</name>
    <dbReference type="NCBI Taxonomy" id="1461"/>
    <lineage>
        <taxon>Bacteria</taxon>
        <taxon>Bacillati</taxon>
        <taxon>Bacillota</taxon>
        <taxon>Bacilli</taxon>
        <taxon>Bacillales</taxon>
        <taxon>Bacillaceae</taxon>
        <taxon>Psychrobacillus</taxon>
    </lineage>
</organism>
<dbReference type="Proteomes" id="UP000248646">
    <property type="component" value="Unassembled WGS sequence"/>
</dbReference>
<keyword evidence="2" id="KW-1185">Reference proteome</keyword>
<evidence type="ECO:0000313" key="2">
    <source>
        <dbReference type="Proteomes" id="UP000248646"/>
    </source>
</evidence>
<accession>A0A2W7MHF6</accession>
<dbReference type="RefSeq" id="WP_111439021.1">
    <property type="nucleotide sequence ID" value="NZ_QKZI01000002.1"/>
</dbReference>
<protein>
    <submittedName>
        <fullName evidence="1">Uncharacterized protein</fullName>
    </submittedName>
</protein>
<evidence type="ECO:0000313" key="1">
    <source>
        <dbReference type="EMBL" id="PZX05561.1"/>
    </source>
</evidence>